<dbReference type="Pfam" id="PF12872">
    <property type="entry name" value="OST-HTH"/>
    <property type="match status" value="1"/>
</dbReference>
<reference evidence="3 4" key="1">
    <citation type="submission" date="2020-08" db="EMBL/GenBank/DDBJ databases">
        <authorList>
            <person name="Criscuolo A."/>
        </authorList>
    </citation>
    <scope>NUCLEOTIDE SEQUENCE [LARGE SCALE GENOMIC DNA]</scope>
    <source>
        <strain evidence="3">CIP111764</strain>
    </source>
</reference>
<dbReference type="CDD" id="cd11297">
    <property type="entry name" value="PIN_LabA-like_N_1"/>
    <property type="match status" value="1"/>
</dbReference>
<evidence type="ECO:0000256" key="1">
    <source>
        <dbReference type="SAM" id="MobiDB-lite"/>
    </source>
</evidence>
<dbReference type="InterPro" id="IPR041966">
    <property type="entry name" value="LOTUS-like"/>
</dbReference>
<dbReference type="Pfam" id="PF01936">
    <property type="entry name" value="NYN"/>
    <property type="match status" value="1"/>
</dbReference>
<dbReference type="Gene3D" id="3.30.420.610">
    <property type="entry name" value="LOTUS domain-like"/>
    <property type="match status" value="1"/>
</dbReference>
<evidence type="ECO:0000259" key="2">
    <source>
        <dbReference type="PROSITE" id="PS51644"/>
    </source>
</evidence>
<name>A0A7U7ENJ4_9GAMM</name>
<dbReference type="PROSITE" id="PS51644">
    <property type="entry name" value="HTH_OST"/>
    <property type="match status" value="1"/>
</dbReference>
<protein>
    <recommendedName>
        <fullName evidence="2">HTH OST-type domain-containing protein</fullName>
    </recommendedName>
</protein>
<dbReference type="RefSeq" id="WP_187671567.1">
    <property type="nucleotide sequence ID" value="NZ_CAJFCI010000050.1"/>
</dbReference>
<dbReference type="InterPro" id="IPR021139">
    <property type="entry name" value="NYN"/>
</dbReference>
<organism evidence="3 4">
    <name type="scientific">Zestomonas carbonaria</name>
    <dbReference type="NCBI Taxonomy" id="2762745"/>
    <lineage>
        <taxon>Bacteria</taxon>
        <taxon>Pseudomonadati</taxon>
        <taxon>Pseudomonadota</taxon>
        <taxon>Gammaproteobacteria</taxon>
        <taxon>Pseudomonadales</taxon>
        <taxon>Pseudomonadaceae</taxon>
        <taxon>Zestomonas</taxon>
    </lineage>
</organism>
<keyword evidence="4" id="KW-1185">Reference proteome</keyword>
<accession>A0A7U7ENJ4</accession>
<dbReference type="CDD" id="cd10146">
    <property type="entry name" value="LabA_like_C"/>
    <property type="match status" value="1"/>
</dbReference>
<dbReference type="PANTHER" id="PTHR35811:SF1">
    <property type="entry name" value="HTH OST-TYPE DOMAIN-CONTAINING PROTEIN"/>
    <property type="match status" value="1"/>
</dbReference>
<proteinExistence type="predicted"/>
<sequence length="268" mass="29587">MASKPNAPRQQKHLAVLIDADNAPAAIVEGLFEEIAKYGIASVKRIYGDWTQPNLGGWKKVLLDHSIQPMQQFAYTKGKNATDSSLIIDAMDLLYTRRFDGFCLVSSDSDFTRLAVRLREEGLTVYGFGEQKTPKPFVSACDKFIYTEILRADAAEPPPEPTAAPAPGTSTEARSGDKPAAPVKAQKVPVDFIAKVLDDVADDEDDWVQLGVLGSNIGKLRPEFDPRLYGFKKLSELIKAQPRRFELETRESGSGGKDLYVRNRKPGK</sequence>
<comment type="caution">
    <text evidence="3">The sequence shown here is derived from an EMBL/GenBank/DDBJ whole genome shotgun (WGS) entry which is preliminary data.</text>
</comment>
<feature type="region of interest" description="Disordered" evidence="1">
    <location>
        <begin position="155"/>
        <end position="183"/>
    </location>
</feature>
<dbReference type="Proteomes" id="UP000583387">
    <property type="component" value="Unassembled WGS sequence"/>
</dbReference>
<dbReference type="GO" id="GO:0004540">
    <property type="term" value="F:RNA nuclease activity"/>
    <property type="evidence" value="ECO:0007669"/>
    <property type="project" value="InterPro"/>
</dbReference>
<dbReference type="AlphaFoldDB" id="A0A7U7ENJ4"/>
<gene>
    <name evidence="3" type="ORF">PSEWESI4_02529</name>
</gene>
<dbReference type="Gene3D" id="3.40.50.1010">
    <property type="entry name" value="5'-nuclease"/>
    <property type="match status" value="1"/>
</dbReference>
<feature type="domain" description="HTH OST-type" evidence="2">
    <location>
        <begin position="188"/>
        <end position="265"/>
    </location>
</feature>
<dbReference type="InterPro" id="IPR025605">
    <property type="entry name" value="OST-HTH/LOTUS_dom"/>
</dbReference>
<dbReference type="EMBL" id="CAJFCI010000050">
    <property type="protein sequence ID" value="CAD5108244.1"/>
    <property type="molecule type" value="Genomic_DNA"/>
</dbReference>
<feature type="region of interest" description="Disordered" evidence="1">
    <location>
        <begin position="244"/>
        <end position="268"/>
    </location>
</feature>
<dbReference type="PANTHER" id="PTHR35811">
    <property type="entry name" value="SLR1870 PROTEIN"/>
    <property type="match status" value="1"/>
</dbReference>
<evidence type="ECO:0000313" key="4">
    <source>
        <dbReference type="Proteomes" id="UP000583387"/>
    </source>
</evidence>
<evidence type="ECO:0000313" key="3">
    <source>
        <dbReference type="EMBL" id="CAD5108244.1"/>
    </source>
</evidence>